<keyword evidence="2" id="KW-0489">Methyltransferase</keyword>
<dbReference type="Proteomes" id="UP000546200">
    <property type="component" value="Unassembled WGS sequence"/>
</dbReference>
<comment type="caution">
    <text evidence="2">The sequence shown here is derived from an EMBL/GenBank/DDBJ whole genome shotgun (WGS) entry which is preliminary data.</text>
</comment>
<proteinExistence type="predicted"/>
<dbReference type="GO" id="GO:0032259">
    <property type="term" value="P:methylation"/>
    <property type="evidence" value="ECO:0007669"/>
    <property type="project" value="UniProtKB-KW"/>
</dbReference>
<dbReference type="Gene3D" id="3.40.50.150">
    <property type="entry name" value="Vaccinia Virus protein VP39"/>
    <property type="match status" value="1"/>
</dbReference>
<dbReference type="InterPro" id="IPR029063">
    <property type="entry name" value="SAM-dependent_MTases_sf"/>
</dbReference>
<protein>
    <submittedName>
        <fullName evidence="2">SAM-dependent methyltransferase</fullName>
    </submittedName>
</protein>
<dbReference type="SUPFAM" id="SSF53335">
    <property type="entry name" value="S-adenosyl-L-methionine-dependent methyltransferases"/>
    <property type="match status" value="1"/>
</dbReference>
<organism evidence="2 3">
    <name type="scientific">Sphingomonas aerophila</name>
    <dbReference type="NCBI Taxonomy" id="1344948"/>
    <lineage>
        <taxon>Bacteria</taxon>
        <taxon>Pseudomonadati</taxon>
        <taxon>Pseudomonadota</taxon>
        <taxon>Alphaproteobacteria</taxon>
        <taxon>Sphingomonadales</taxon>
        <taxon>Sphingomonadaceae</taxon>
        <taxon>Sphingomonas</taxon>
    </lineage>
</organism>
<feature type="domain" description="Methyltransferase" evidence="1">
    <location>
        <begin position="60"/>
        <end position="150"/>
    </location>
</feature>
<dbReference type="EMBL" id="JACIJK010000001">
    <property type="protein sequence ID" value="MBB5713469.1"/>
    <property type="molecule type" value="Genomic_DNA"/>
</dbReference>
<dbReference type="RefSeq" id="WP_184053756.1">
    <property type="nucleotide sequence ID" value="NZ_JACIJK010000001.1"/>
</dbReference>
<keyword evidence="2" id="KW-0808">Transferase</keyword>
<dbReference type="AlphaFoldDB" id="A0A7W9BA62"/>
<evidence type="ECO:0000313" key="3">
    <source>
        <dbReference type="Proteomes" id="UP000546200"/>
    </source>
</evidence>
<evidence type="ECO:0000313" key="2">
    <source>
        <dbReference type="EMBL" id="MBB5713469.1"/>
    </source>
</evidence>
<evidence type="ECO:0000259" key="1">
    <source>
        <dbReference type="Pfam" id="PF13649"/>
    </source>
</evidence>
<dbReference type="InterPro" id="IPR041698">
    <property type="entry name" value="Methyltransf_25"/>
</dbReference>
<reference evidence="2 3" key="1">
    <citation type="submission" date="2020-08" db="EMBL/GenBank/DDBJ databases">
        <title>Genomic Encyclopedia of Type Strains, Phase IV (KMG-IV): sequencing the most valuable type-strain genomes for metagenomic binning, comparative biology and taxonomic classification.</title>
        <authorList>
            <person name="Goeker M."/>
        </authorList>
    </citation>
    <scope>NUCLEOTIDE SEQUENCE [LARGE SCALE GENOMIC DNA]</scope>
    <source>
        <strain evidence="2 3">DSM 100044</strain>
    </source>
</reference>
<accession>A0A7W9BA62</accession>
<name>A0A7W9BA62_9SPHN</name>
<gene>
    <name evidence="2" type="ORF">FHS94_000288</name>
</gene>
<keyword evidence="3" id="KW-1185">Reference proteome</keyword>
<sequence length="236" mass="25988">MNLAQRAMADELMDADDLPAATYAAVVGDLARVNTVTLAIRPTLAFLNRAVGQRQSLKLLDVGFGDGDALRRIAGWAAKRGIKAELVGIDLNQRSAPAAAAHTSPDLGITYLTGDYASLGGGDWDCIISSLVAHHMTHAQLVNFLRFMEREARLGWLVNDLHRHRFAFHGFPLLARLAGWHPIVRHDGTLSIARSYRPAEWPPILKEAGVDRARAYRAFPFRLCVEKVMEEPACGR</sequence>
<dbReference type="Pfam" id="PF13649">
    <property type="entry name" value="Methyltransf_25"/>
    <property type="match status" value="1"/>
</dbReference>
<dbReference type="GO" id="GO:0008168">
    <property type="term" value="F:methyltransferase activity"/>
    <property type="evidence" value="ECO:0007669"/>
    <property type="project" value="UniProtKB-KW"/>
</dbReference>